<reference evidence="2 3" key="1">
    <citation type="submission" date="2020-07" db="EMBL/GenBank/DDBJ databases">
        <title>Comparative genomics of pyrophilous fungi reveals a link between fire events and developmental genes.</title>
        <authorList>
            <consortium name="DOE Joint Genome Institute"/>
            <person name="Steindorff A.S."/>
            <person name="Carver A."/>
            <person name="Calhoun S."/>
            <person name="Stillman K."/>
            <person name="Liu H."/>
            <person name="Lipzen A."/>
            <person name="Pangilinan J."/>
            <person name="Labutti K."/>
            <person name="Bruns T.D."/>
            <person name="Grigoriev I.V."/>
        </authorList>
    </citation>
    <scope>NUCLEOTIDE SEQUENCE [LARGE SCALE GENOMIC DNA]</scope>
    <source>
        <strain evidence="2 3">CBS 144469</strain>
    </source>
</reference>
<gene>
    <name evidence="2" type="ORF">DFP72DRAFT_904277</name>
</gene>
<comment type="caution">
    <text evidence="2">The sequence shown here is derived from an EMBL/GenBank/DDBJ whole genome shotgun (WGS) entry which is preliminary data.</text>
</comment>
<feature type="region of interest" description="Disordered" evidence="1">
    <location>
        <begin position="468"/>
        <end position="510"/>
    </location>
</feature>
<feature type="compositionally biased region" description="Acidic residues" evidence="1">
    <location>
        <begin position="653"/>
        <end position="667"/>
    </location>
</feature>
<keyword evidence="3" id="KW-1185">Reference proteome</keyword>
<accession>A0A8H6HTP6</accession>
<name>A0A8H6HTP6_9AGAR</name>
<proteinExistence type="predicted"/>
<feature type="compositionally biased region" description="Acidic residues" evidence="1">
    <location>
        <begin position="171"/>
        <end position="185"/>
    </location>
</feature>
<protein>
    <submittedName>
        <fullName evidence="2">Uncharacterized protein</fullName>
    </submittedName>
</protein>
<sequence>MATVVKWMVNEIPYMKPSDYKEGMGVAWLKDYLESHAPEDDDEDAPAEGHGGDGGDGGDDDDDDDDDDEEGGPDTMNMRAGHVQVLSTIQEVDEEAITAYREAQFSTPTPSPQPQAQDEPGSTARYVVRVYFNLSDLTNTPSSVELNPLKRRRSDVDEVAPRPAPVVQQEQELEDAMDTDEEEEISMILTAAIQHDEDSEDEEEHPSKKMRMTSEIEEATSASAARAVRGSPNVAAEERKVSGTTVYSVSVDGYRSGSENPENAREQHEERNEKENKTGTSIHIRRHIHSQSVLTRDAGIASEAPVASSTHVEHAQTMYENDSNGVNSTSYLNYHEERLEAGREEQEPRTISIPPSASAFAIRESAPSPSPHLTLQDDQTQDGAQPLSRGGRALSGLPPLAPGEYRAVQSSYLDRFLGVVGVRRYSQPENQANASPSSEELTLTSALVSIGALPPQAMERAMGQTTRYGPVAQGAPEGRQTRSRTRASPGERERIAEETRARKRAEAIERGSALGVAQSAVFGSVVRPAVPANSRPLRRSNAMVVPQEAPQARPRRGASQLQRQETVASIPESASRGPRPLVRSFEHVYEVKRPLSNQQAREAKFADLETPEMSRERIRMVRTGRSPSRSPSRRSRSPRVIRMVAGVVVGETPAEEANAEAESDDDDVIRGPLDGGRRRGR</sequence>
<dbReference type="OrthoDB" id="10521053at2759"/>
<feature type="region of interest" description="Disordered" evidence="1">
    <location>
        <begin position="339"/>
        <end position="400"/>
    </location>
</feature>
<feature type="compositionally biased region" description="Acidic residues" evidence="1">
    <location>
        <begin position="56"/>
        <end position="72"/>
    </location>
</feature>
<evidence type="ECO:0000256" key="1">
    <source>
        <dbReference type="SAM" id="MobiDB-lite"/>
    </source>
</evidence>
<evidence type="ECO:0000313" key="2">
    <source>
        <dbReference type="EMBL" id="KAF6752635.1"/>
    </source>
</evidence>
<evidence type="ECO:0000313" key="3">
    <source>
        <dbReference type="Proteomes" id="UP000521943"/>
    </source>
</evidence>
<feature type="compositionally biased region" description="Basic and acidic residues" evidence="1">
    <location>
        <begin position="262"/>
        <end position="277"/>
    </location>
</feature>
<feature type="region of interest" description="Disordered" evidence="1">
    <location>
        <begin position="531"/>
        <end position="581"/>
    </location>
</feature>
<feature type="compositionally biased region" description="Basic and acidic residues" evidence="1">
    <location>
        <begin position="339"/>
        <end position="348"/>
    </location>
</feature>
<feature type="region of interest" description="Disordered" evidence="1">
    <location>
        <begin position="600"/>
        <end position="681"/>
    </location>
</feature>
<dbReference type="EMBL" id="JACGCI010000043">
    <property type="protein sequence ID" value="KAF6752635.1"/>
    <property type="molecule type" value="Genomic_DNA"/>
</dbReference>
<dbReference type="AlphaFoldDB" id="A0A8H6HTP6"/>
<feature type="region of interest" description="Disordered" evidence="1">
    <location>
        <begin position="149"/>
        <end position="283"/>
    </location>
</feature>
<feature type="region of interest" description="Disordered" evidence="1">
    <location>
        <begin position="34"/>
        <end position="122"/>
    </location>
</feature>
<dbReference type="Proteomes" id="UP000521943">
    <property type="component" value="Unassembled WGS sequence"/>
</dbReference>
<feature type="compositionally biased region" description="Basic and acidic residues" evidence="1">
    <location>
        <begin position="601"/>
        <end position="619"/>
    </location>
</feature>
<feature type="compositionally biased region" description="Basic and acidic residues" evidence="1">
    <location>
        <begin position="489"/>
        <end position="509"/>
    </location>
</feature>
<feature type="compositionally biased region" description="Polar residues" evidence="1">
    <location>
        <begin position="371"/>
        <end position="383"/>
    </location>
</feature>
<organism evidence="2 3">
    <name type="scientific">Ephemerocybe angulata</name>
    <dbReference type="NCBI Taxonomy" id="980116"/>
    <lineage>
        <taxon>Eukaryota</taxon>
        <taxon>Fungi</taxon>
        <taxon>Dikarya</taxon>
        <taxon>Basidiomycota</taxon>
        <taxon>Agaricomycotina</taxon>
        <taxon>Agaricomycetes</taxon>
        <taxon>Agaricomycetidae</taxon>
        <taxon>Agaricales</taxon>
        <taxon>Agaricineae</taxon>
        <taxon>Psathyrellaceae</taxon>
        <taxon>Ephemerocybe</taxon>
    </lineage>
</organism>